<sequence length="224" mass="25257">MEDDTEEEIKEAESSAVEESKEVEQEVASAPENTELDKEKQWYVANTYSGRESIVADYLEKRKISMHLENEIFRIVVPEKEVQAVDKNGQPKFKKDGTPIMKKENEYPGYIFVEAIMTDQAWYVIRNTPGVTGIVGSSGSGTKPFPIPREDMMPILKMMNLIVPEVRTDYKVGERVHVIEGSFADEYGEIISIDSINGLATVSITFFGRPTSVSFLFSQLEKAD</sequence>
<dbReference type="InterPro" id="IPR043425">
    <property type="entry name" value="NusG-like"/>
</dbReference>
<comment type="similarity">
    <text evidence="5 6">Belongs to the NusG family.</text>
</comment>
<feature type="domain" description="NusG-like N-terminal" evidence="8">
    <location>
        <begin position="39"/>
        <end position="159"/>
    </location>
</feature>
<evidence type="ECO:0000256" key="5">
    <source>
        <dbReference type="HAMAP-Rule" id="MF_00948"/>
    </source>
</evidence>
<dbReference type="SUPFAM" id="SSF82679">
    <property type="entry name" value="N-utilization substance G protein NusG, N-terminal domain"/>
    <property type="match status" value="1"/>
</dbReference>
<gene>
    <name evidence="5" type="primary">nusG</name>
    <name evidence="9" type="ORF">IAC78_02645</name>
</gene>
<proteinExistence type="inferred from homology"/>
<dbReference type="GO" id="GO:0032784">
    <property type="term" value="P:regulation of DNA-templated transcription elongation"/>
    <property type="evidence" value="ECO:0007669"/>
    <property type="project" value="InterPro"/>
</dbReference>
<organism evidence="9 10">
    <name type="scientific">Candidatus Scatoplasma merdavium</name>
    <dbReference type="NCBI Taxonomy" id="2840932"/>
    <lineage>
        <taxon>Bacteria</taxon>
        <taxon>Bacillati</taxon>
        <taxon>Bacillota</taxon>
        <taxon>Bacilli</taxon>
        <taxon>Bacillales</taxon>
        <taxon>Candidatus Scatoplasma</taxon>
    </lineage>
</organism>
<keyword evidence="2 5" id="KW-0889">Transcription antitermination</keyword>
<dbReference type="InterPro" id="IPR014722">
    <property type="entry name" value="Rib_uL2_dom2"/>
</dbReference>
<keyword evidence="4 5" id="KW-0804">Transcription</keyword>
<dbReference type="InterPro" id="IPR036735">
    <property type="entry name" value="NGN_dom_sf"/>
</dbReference>
<evidence type="ECO:0000256" key="1">
    <source>
        <dbReference type="ARBA" id="ARBA00022472"/>
    </source>
</evidence>
<dbReference type="Proteomes" id="UP000823629">
    <property type="component" value="Unassembled WGS sequence"/>
</dbReference>
<evidence type="ECO:0000256" key="4">
    <source>
        <dbReference type="ARBA" id="ARBA00023163"/>
    </source>
</evidence>
<dbReference type="Gene3D" id="2.30.30.30">
    <property type="match status" value="1"/>
</dbReference>
<dbReference type="CDD" id="cd09891">
    <property type="entry name" value="NGN_Bact_1"/>
    <property type="match status" value="1"/>
</dbReference>
<dbReference type="SMART" id="SM00738">
    <property type="entry name" value="NGN"/>
    <property type="match status" value="1"/>
</dbReference>
<dbReference type="InterPro" id="IPR047050">
    <property type="entry name" value="NGN"/>
</dbReference>
<dbReference type="PRINTS" id="PR00338">
    <property type="entry name" value="NUSGTNSCPFCT"/>
</dbReference>
<dbReference type="AlphaFoldDB" id="A0A9D9D9B7"/>
<keyword evidence="3 5" id="KW-0805">Transcription regulation</keyword>
<reference evidence="9" key="1">
    <citation type="submission" date="2020-10" db="EMBL/GenBank/DDBJ databases">
        <authorList>
            <person name="Gilroy R."/>
        </authorList>
    </citation>
    <scope>NUCLEOTIDE SEQUENCE</scope>
    <source>
        <strain evidence="9">1748</strain>
    </source>
</reference>
<feature type="compositionally biased region" description="Acidic residues" evidence="7">
    <location>
        <begin position="1"/>
        <end position="10"/>
    </location>
</feature>
<dbReference type="GO" id="GO:0031564">
    <property type="term" value="P:transcription antitermination"/>
    <property type="evidence" value="ECO:0007669"/>
    <property type="project" value="UniProtKB-UniRule"/>
</dbReference>
<dbReference type="GO" id="GO:0005829">
    <property type="term" value="C:cytosol"/>
    <property type="evidence" value="ECO:0007669"/>
    <property type="project" value="TreeGrafter"/>
</dbReference>
<keyword evidence="1 5" id="KW-0806">Transcription termination</keyword>
<dbReference type="SUPFAM" id="SSF50104">
    <property type="entry name" value="Translation proteins SH3-like domain"/>
    <property type="match status" value="1"/>
</dbReference>
<accession>A0A9D9D9B7</accession>
<protein>
    <recommendedName>
        <fullName evidence="5 6">Transcription termination/antitermination protein NusG</fullName>
    </recommendedName>
</protein>
<evidence type="ECO:0000256" key="3">
    <source>
        <dbReference type="ARBA" id="ARBA00023015"/>
    </source>
</evidence>
<dbReference type="EMBL" id="JADING010000074">
    <property type="protein sequence ID" value="MBO8414359.1"/>
    <property type="molecule type" value="Genomic_DNA"/>
</dbReference>
<dbReference type="CDD" id="cd06091">
    <property type="entry name" value="KOW_NusG"/>
    <property type="match status" value="1"/>
</dbReference>
<dbReference type="Gene3D" id="3.30.70.940">
    <property type="entry name" value="NusG, N-terminal domain"/>
    <property type="match status" value="1"/>
</dbReference>
<evidence type="ECO:0000256" key="6">
    <source>
        <dbReference type="RuleBase" id="RU000538"/>
    </source>
</evidence>
<evidence type="ECO:0000256" key="2">
    <source>
        <dbReference type="ARBA" id="ARBA00022814"/>
    </source>
</evidence>
<evidence type="ECO:0000256" key="7">
    <source>
        <dbReference type="SAM" id="MobiDB-lite"/>
    </source>
</evidence>
<comment type="function">
    <text evidence="5 6">Participates in transcription elongation, termination and antitermination.</text>
</comment>
<evidence type="ECO:0000259" key="8">
    <source>
        <dbReference type="SMART" id="SM00738"/>
    </source>
</evidence>
<dbReference type="InterPro" id="IPR001062">
    <property type="entry name" value="Transcrpt_antiterm_NusG"/>
</dbReference>
<dbReference type="Pfam" id="PF02357">
    <property type="entry name" value="NusG"/>
    <property type="match status" value="1"/>
</dbReference>
<dbReference type="GO" id="GO:0006353">
    <property type="term" value="P:DNA-templated transcription termination"/>
    <property type="evidence" value="ECO:0007669"/>
    <property type="project" value="UniProtKB-UniRule"/>
</dbReference>
<name>A0A9D9D9B7_9BACL</name>
<reference evidence="9" key="2">
    <citation type="journal article" date="2021" name="PeerJ">
        <title>Extensive microbial diversity within the chicken gut microbiome revealed by metagenomics and culture.</title>
        <authorList>
            <person name="Gilroy R."/>
            <person name="Ravi A."/>
            <person name="Getino M."/>
            <person name="Pursley I."/>
            <person name="Horton D.L."/>
            <person name="Alikhan N.F."/>
            <person name="Baker D."/>
            <person name="Gharbi K."/>
            <person name="Hall N."/>
            <person name="Watson M."/>
            <person name="Adriaenssens E.M."/>
            <person name="Foster-Nyarko E."/>
            <person name="Jarju S."/>
            <person name="Secka A."/>
            <person name="Antonio M."/>
            <person name="Oren A."/>
            <person name="Chaudhuri R.R."/>
            <person name="La Ragione R."/>
            <person name="Hildebrand F."/>
            <person name="Pallen M.J."/>
        </authorList>
    </citation>
    <scope>NUCLEOTIDE SEQUENCE</scope>
    <source>
        <strain evidence="9">1748</strain>
    </source>
</reference>
<evidence type="ECO:0000313" key="10">
    <source>
        <dbReference type="Proteomes" id="UP000823629"/>
    </source>
</evidence>
<dbReference type="InterPro" id="IPR008991">
    <property type="entry name" value="Translation_prot_SH3-like_sf"/>
</dbReference>
<dbReference type="GO" id="GO:0006354">
    <property type="term" value="P:DNA-templated transcription elongation"/>
    <property type="evidence" value="ECO:0007669"/>
    <property type="project" value="UniProtKB-UniRule"/>
</dbReference>
<comment type="caution">
    <text evidence="9">The sequence shown here is derived from an EMBL/GenBank/DDBJ whole genome shotgun (WGS) entry which is preliminary data.</text>
</comment>
<dbReference type="HAMAP" id="MF_00948">
    <property type="entry name" value="NusG"/>
    <property type="match status" value="1"/>
</dbReference>
<feature type="region of interest" description="Disordered" evidence="7">
    <location>
        <begin position="1"/>
        <end position="36"/>
    </location>
</feature>
<dbReference type="InterPro" id="IPR006645">
    <property type="entry name" value="NGN-like_dom"/>
</dbReference>
<dbReference type="PANTHER" id="PTHR30265:SF2">
    <property type="entry name" value="TRANSCRIPTION TERMINATION_ANTITERMINATION PROTEIN NUSG"/>
    <property type="match status" value="1"/>
</dbReference>
<evidence type="ECO:0000313" key="9">
    <source>
        <dbReference type="EMBL" id="MBO8414359.1"/>
    </source>
</evidence>
<dbReference type="PANTHER" id="PTHR30265">
    <property type="entry name" value="RHO-INTERACTING TRANSCRIPTION TERMINATION FACTOR NUSG"/>
    <property type="match status" value="1"/>
</dbReference>